<protein>
    <submittedName>
        <fullName evidence="1">Uncharacterized protein</fullName>
    </submittedName>
</protein>
<dbReference type="Proteomes" id="UP001345963">
    <property type="component" value="Unassembled WGS sequence"/>
</dbReference>
<comment type="caution">
    <text evidence="1">The sequence shown here is derived from an EMBL/GenBank/DDBJ whole genome shotgun (WGS) entry which is preliminary data.</text>
</comment>
<accession>A0ABU7B5D7</accession>
<dbReference type="EMBL" id="JAHUTI010041262">
    <property type="protein sequence ID" value="MED6245772.1"/>
    <property type="molecule type" value="Genomic_DNA"/>
</dbReference>
<gene>
    <name evidence="1" type="ORF">ATANTOWER_007872</name>
</gene>
<evidence type="ECO:0000313" key="1">
    <source>
        <dbReference type="EMBL" id="MED6245772.1"/>
    </source>
</evidence>
<keyword evidence="2" id="KW-1185">Reference proteome</keyword>
<reference evidence="1 2" key="1">
    <citation type="submission" date="2021-07" db="EMBL/GenBank/DDBJ databases">
        <authorList>
            <person name="Palmer J.M."/>
        </authorList>
    </citation>
    <scope>NUCLEOTIDE SEQUENCE [LARGE SCALE GENOMIC DNA]</scope>
    <source>
        <strain evidence="1 2">AT_MEX2019</strain>
        <tissue evidence="1">Muscle</tissue>
    </source>
</reference>
<name>A0ABU7B5D7_9TELE</name>
<proteinExistence type="predicted"/>
<organism evidence="1 2">
    <name type="scientific">Ataeniobius toweri</name>
    <dbReference type="NCBI Taxonomy" id="208326"/>
    <lineage>
        <taxon>Eukaryota</taxon>
        <taxon>Metazoa</taxon>
        <taxon>Chordata</taxon>
        <taxon>Craniata</taxon>
        <taxon>Vertebrata</taxon>
        <taxon>Euteleostomi</taxon>
        <taxon>Actinopterygii</taxon>
        <taxon>Neopterygii</taxon>
        <taxon>Teleostei</taxon>
        <taxon>Neoteleostei</taxon>
        <taxon>Acanthomorphata</taxon>
        <taxon>Ovalentaria</taxon>
        <taxon>Atherinomorphae</taxon>
        <taxon>Cyprinodontiformes</taxon>
        <taxon>Goodeidae</taxon>
        <taxon>Ataeniobius</taxon>
    </lineage>
</organism>
<sequence length="93" mass="10755">THDGLKKTELHPEPDVLPGFLMMHSVWTQQSKCRSLKSEKSTGTPPDDKIQYGFRTYKRRDISEAQSCRPSERVRRRESLILQAVCRPDDGQI</sequence>
<feature type="non-terminal residue" evidence="1">
    <location>
        <position position="1"/>
    </location>
</feature>
<evidence type="ECO:0000313" key="2">
    <source>
        <dbReference type="Proteomes" id="UP001345963"/>
    </source>
</evidence>